<feature type="non-terminal residue" evidence="1">
    <location>
        <position position="1"/>
    </location>
</feature>
<proteinExistence type="predicted"/>
<name>A0ABS8V836_DATST</name>
<reference evidence="1 2" key="1">
    <citation type="journal article" date="2021" name="BMC Genomics">
        <title>Datura genome reveals duplications of psychoactive alkaloid biosynthetic genes and high mutation rate following tissue culture.</title>
        <authorList>
            <person name="Rajewski A."/>
            <person name="Carter-House D."/>
            <person name="Stajich J."/>
            <person name="Litt A."/>
        </authorList>
    </citation>
    <scope>NUCLEOTIDE SEQUENCE [LARGE SCALE GENOMIC DNA]</scope>
    <source>
        <strain evidence="1">AR-01</strain>
    </source>
</reference>
<comment type="caution">
    <text evidence="1">The sequence shown here is derived from an EMBL/GenBank/DDBJ whole genome shotgun (WGS) entry which is preliminary data.</text>
</comment>
<sequence length="89" mass="9435">EVGNPIFDLFGALRVALVNVVLPVPCRTPHETGQADASCTARRLKVGHVAPAIATLLLLRHVASSARMKAPRAWQYAQAASLSCGYVPS</sequence>
<gene>
    <name evidence="1" type="ORF">HAX54_030742</name>
</gene>
<accession>A0ABS8V836</accession>
<dbReference type="EMBL" id="JACEIK010003863">
    <property type="protein sequence ID" value="MCD9643340.1"/>
    <property type="molecule type" value="Genomic_DNA"/>
</dbReference>
<protein>
    <submittedName>
        <fullName evidence="1">Uncharacterized protein</fullName>
    </submittedName>
</protein>
<evidence type="ECO:0000313" key="1">
    <source>
        <dbReference type="EMBL" id="MCD9643340.1"/>
    </source>
</evidence>
<keyword evidence="2" id="KW-1185">Reference proteome</keyword>
<organism evidence="1 2">
    <name type="scientific">Datura stramonium</name>
    <name type="common">Jimsonweed</name>
    <name type="synonym">Common thornapple</name>
    <dbReference type="NCBI Taxonomy" id="4076"/>
    <lineage>
        <taxon>Eukaryota</taxon>
        <taxon>Viridiplantae</taxon>
        <taxon>Streptophyta</taxon>
        <taxon>Embryophyta</taxon>
        <taxon>Tracheophyta</taxon>
        <taxon>Spermatophyta</taxon>
        <taxon>Magnoliopsida</taxon>
        <taxon>eudicotyledons</taxon>
        <taxon>Gunneridae</taxon>
        <taxon>Pentapetalae</taxon>
        <taxon>asterids</taxon>
        <taxon>lamiids</taxon>
        <taxon>Solanales</taxon>
        <taxon>Solanaceae</taxon>
        <taxon>Solanoideae</taxon>
        <taxon>Datureae</taxon>
        <taxon>Datura</taxon>
    </lineage>
</organism>
<dbReference type="Proteomes" id="UP000823775">
    <property type="component" value="Unassembled WGS sequence"/>
</dbReference>
<evidence type="ECO:0000313" key="2">
    <source>
        <dbReference type="Proteomes" id="UP000823775"/>
    </source>
</evidence>